<comment type="caution">
    <text evidence="1">The sequence shown here is derived from an EMBL/GenBank/DDBJ whole genome shotgun (WGS) entry which is preliminary data.</text>
</comment>
<sequence>MKFKHKKYKVIDYIIISVRVVPVTTIIMILLKVLVATVPSFLVLGSSKFVDTAIDIFKNGQVSRIYEPLFMLMLLVGFSWISAILYSLVKIRFNLKMNEAINTAVVKKRSIIAYEHIENNDTWDLIARVGEEPSEQMIKGFDNLISIFEYIVKIASLMLIIVSQVWWVGIAILIIAIPLFMVSFKSGKLDYDAFSESEKYLRRADYLRDVISSREGVEERALFGYADAIDRRWFEQFEIARKIEYKAEKQNFIKMKIASSITALLSMIIALSLLAPVSKGQITVGMYMSLVTAGFNLVQQMSWDLSYVMQQYSKNREFLKDLTEFSALKEVNGVDLLPDISVLEVPFETLEFRNVHFCYPGTDKKILNGLSMKLEKDKQYAFVGENGAGKTTITKLLTGLYDNYEGEILINGVDIKTIPQEKLKAYFSVVYQDFAKYYISLKDNVLLGGCGQTSDKLLGDETVKKVLGSMEMSEDIEILPKGIDTPLGKILEDGVDLSGGQWQRVAIARTLVSKSPINILDEPTAALDPISESKVYSLFKKVIQKKTTILITHRLGAARIADEILLVHDGVIEERGTHEELLNKEGRYAEMFEAQRSWYNE</sequence>
<evidence type="ECO:0000313" key="2">
    <source>
        <dbReference type="Proteomes" id="UP001058074"/>
    </source>
</evidence>
<gene>
    <name evidence="1" type="ORF">rsdtw13_22740</name>
</gene>
<name>A0ACB5RD48_9CLOT</name>
<evidence type="ECO:0000313" key="1">
    <source>
        <dbReference type="EMBL" id="GKX67016.1"/>
    </source>
</evidence>
<reference evidence="1" key="1">
    <citation type="journal article" date="2025" name="Int. J. Syst. Evol. Microbiol.">
        <title>Inconstantimicrobium mannanitabidum sp. nov., a novel member of the family Clostridiaceae isolated from anoxic soil under the treatment of reductive soil disinfestation.</title>
        <authorList>
            <person name="Ueki A."/>
            <person name="Tonouchi A."/>
            <person name="Honma S."/>
            <person name="Kaku N."/>
            <person name="Ueki K."/>
        </authorList>
    </citation>
    <scope>NUCLEOTIDE SEQUENCE</scope>
    <source>
        <strain evidence="1">TW13</strain>
    </source>
</reference>
<organism evidence="1 2">
    <name type="scientific">Inconstantimicrobium mannanitabidum</name>
    <dbReference type="NCBI Taxonomy" id="1604901"/>
    <lineage>
        <taxon>Bacteria</taxon>
        <taxon>Bacillati</taxon>
        <taxon>Bacillota</taxon>
        <taxon>Clostridia</taxon>
        <taxon>Eubacteriales</taxon>
        <taxon>Clostridiaceae</taxon>
        <taxon>Inconstantimicrobium</taxon>
    </lineage>
</organism>
<proteinExistence type="predicted"/>
<keyword evidence="2" id="KW-1185">Reference proteome</keyword>
<dbReference type="EMBL" id="BROD01000001">
    <property type="protein sequence ID" value="GKX67016.1"/>
    <property type="molecule type" value="Genomic_DNA"/>
</dbReference>
<dbReference type="Proteomes" id="UP001058074">
    <property type="component" value="Unassembled WGS sequence"/>
</dbReference>
<accession>A0ACB5RD48</accession>
<protein>
    <submittedName>
        <fullName evidence="1">ABC transporter</fullName>
    </submittedName>
</protein>